<evidence type="ECO:0000256" key="4">
    <source>
        <dbReference type="ARBA" id="ARBA00022833"/>
    </source>
</evidence>
<dbReference type="InterPro" id="IPR036236">
    <property type="entry name" value="Znf_C2H2_sf"/>
</dbReference>
<dbReference type="SUPFAM" id="SSF57667">
    <property type="entry name" value="beta-beta-alpha zinc fingers"/>
    <property type="match status" value="2"/>
</dbReference>
<dbReference type="Gene3D" id="3.30.160.60">
    <property type="entry name" value="Classic Zinc Finger"/>
    <property type="match status" value="3"/>
</dbReference>
<evidence type="ECO:0000313" key="7">
    <source>
        <dbReference type="EMBL" id="KAG8192856.1"/>
    </source>
</evidence>
<keyword evidence="4" id="KW-0862">Zinc</keyword>
<dbReference type="PANTHER" id="PTHR24379">
    <property type="entry name" value="KRAB AND ZINC FINGER DOMAIN-CONTAINING"/>
    <property type="match status" value="1"/>
</dbReference>
<evidence type="ECO:0000259" key="6">
    <source>
        <dbReference type="PROSITE" id="PS50157"/>
    </source>
</evidence>
<dbReference type="GO" id="GO:0008270">
    <property type="term" value="F:zinc ion binding"/>
    <property type="evidence" value="ECO:0007669"/>
    <property type="project" value="UniProtKB-KW"/>
</dbReference>
<evidence type="ECO:0000256" key="3">
    <source>
        <dbReference type="ARBA" id="ARBA00022771"/>
    </source>
</evidence>
<keyword evidence="2" id="KW-0677">Repeat</keyword>
<dbReference type="Pfam" id="PF00096">
    <property type="entry name" value="zf-C2H2"/>
    <property type="match status" value="2"/>
</dbReference>
<dbReference type="FunFam" id="3.30.160.60:FF:002343">
    <property type="entry name" value="Zinc finger protein 33A"/>
    <property type="match status" value="1"/>
</dbReference>
<dbReference type="PROSITE" id="PS50157">
    <property type="entry name" value="ZINC_FINGER_C2H2_2"/>
    <property type="match status" value="2"/>
</dbReference>
<dbReference type="Proteomes" id="UP000827092">
    <property type="component" value="Unassembled WGS sequence"/>
</dbReference>
<dbReference type="GO" id="GO:0006355">
    <property type="term" value="P:regulation of DNA-templated transcription"/>
    <property type="evidence" value="ECO:0007669"/>
    <property type="project" value="UniProtKB-ARBA"/>
</dbReference>
<organism evidence="7 8">
    <name type="scientific">Oedothorax gibbosus</name>
    <dbReference type="NCBI Taxonomy" id="931172"/>
    <lineage>
        <taxon>Eukaryota</taxon>
        <taxon>Metazoa</taxon>
        <taxon>Ecdysozoa</taxon>
        <taxon>Arthropoda</taxon>
        <taxon>Chelicerata</taxon>
        <taxon>Arachnida</taxon>
        <taxon>Araneae</taxon>
        <taxon>Araneomorphae</taxon>
        <taxon>Entelegynae</taxon>
        <taxon>Araneoidea</taxon>
        <taxon>Linyphiidae</taxon>
        <taxon>Erigoninae</taxon>
        <taxon>Oedothorax</taxon>
    </lineage>
</organism>
<dbReference type="AlphaFoldDB" id="A0AAV6VB00"/>
<sequence>MDLDDDSHLCLRCGKTVEGLDNYVSHRQQLCYKFQRPSCSPFLSDASKNLSTSAENDFPYDISKVSASDFFLSLSLQSNFKTVNPCTNLSCDVQKNVDDGFCSRLEIPVEDGELVNGFSPDKQLCPDRIVDEHNCLDINNVGLDDDKWDCFKTQNDLCSSVCYSKDTVTTNSTENLSLEQKQSAEVLATSDVKNKAKRSKKKMLKQYNFSQFSIMNNYKRTSYRQKMNANGSLMCCQGKQKILKCNLCNKMFPFAPTFIDHLLNCPKKISDTEKWREEVFRNESLLIRSLHFKCLLCSFFCGDSFEFLEHLRSSNHRQNAAYLKNPLICLPCRDECSASDEIKEHFSKTHLQYNKGDHPVIVAEKKKNVHCCYCLTLVRSSSHLEVGNNVNVAIDKDINFLKNSFHIVSGCAYGVDKSMVNSYTTKVSSVISACEAESPNITETKCSDNPEELHITSVLSEEPLKIKISKSVLKGDQNPKKLKENIIDLEEVPTENTLPPLIGKITTQNGKFIYTKLNSNKVLLCVLCGSKHVSKASLKRHMEKCDIDDKASQKSFYLKQKYKSLKKKSVKNQYLCDRCPYIGKSFNQLTRHSRSHSGEKPFKCLDCEYTFALSSQLIRHKRLHTGQKPYNCPYCKYTCNTQENLRKHILKTKKHKGKMMYPCQYCSYESNEFSTFRDHLLEDHSKQFPKGVKSLSSSVHELSLSYKN</sequence>
<dbReference type="EMBL" id="JAFNEN010000134">
    <property type="protein sequence ID" value="KAG8192856.1"/>
    <property type="molecule type" value="Genomic_DNA"/>
</dbReference>
<dbReference type="InterPro" id="IPR013087">
    <property type="entry name" value="Znf_C2H2_type"/>
</dbReference>
<protein>
    <recommendedName>
        <fullName evidence="6">C2H2-type domain-containing protein</fullName>
    </recommendedName>
</protein>
<feature type="domain" description="C2H2-type" evidence="6">
    <location>
        <begin position="602"/>
        <end position="629"/>
    </location>
</feature>
<dbReference type="PANTHER" id="PTHR24379:SF121">
    <property type="entry name" value="C2H2-TYPE DOMAIN-CONTAINING PROTEIN"/>
    <property type="match status" value="1"/>
</dbReference>
<feature type="domain" description="C2H2-type" evidence="6">
    <location>
        <begin position="574"/>
        <end position="601"/>
    </location>
</feature>
<evidence type="ECO:0000256" key="5">
    <source>
        <dbReference type="PROSITE-ProRule" id="PRU00042"/>
    </source>
</evidence>
<evidence type="ECO:0000256" key="2">
    <source>
        <dbReference type="ARBA" id="ARBA00022737"/>
    </source>
</evidence>
<comment type="caution">
    <text evidence="7">The sequence shown here is derived from an EMBL/GenBank/DDBJ whole genome shotgun (WGS) entry which is preliminary data.</text>
</comment>
<proteinExistence type="predicted"/>
<name>A0AAV6VB00_9ARAC</name>
<keyword evidence="3 5" id="KW-0863">Zinc-finger</keyword>
<keyword evidence="8" id="KW-1185">Reference proteome</keyword>
<evidence type="ECO:0000256" key="1">
    <source>
        <dbReference type="ARBA" id="ARBA00022723"/>
    </source>
</evidence>
<gene>
    <name evidence="7" type="ORF">JTE90_014632</name>
</gene>
<accession>A0AAV6VB00</accession>
<dbReference type="PROSITE" id="PS00028">
    <property type="entry name" value="ZINC_FINGER_C2H2_1"/>
    <property type="match status" value="1"/>
</dbReference>
<keyword evidence="1" id="KW-0479">Metal-binding</keyword>
<evidence type="ECO:0000313" key="8">
    <source>
        <dbReference type="Proteomes" id="UP000827092"/>
    </source>
</evidence>
<dbReference type="SMART" id="SM00355">
    <property type="entry name" value="ZnF_C2H2"/>
    <property type="match status" value="8"/>
</dbReference>
<reference evidence="7 8" key="1">
    <citation type="journal article" date="2022" name="Nat. Ecol. Evol.">
        <title>A masculinizing supergene underlies an exaggerated male reproductive morph in a spider.</title>
        <authorList>
            <person name="Hendrickx F."/>
            <person name="De Corte Z."/>
            <person name="Sonet G."/>
            <person name="Van Belleghem S.M."/>
            <person name="Kostlbacher S."/>
            <person name="Vangestel C."/>
        </authorList>
    </citation>
    <scope>NUCLEOTIDE SEQUENCE [LARGE SCALE GENOMIC DNA]</scope>
    <source>
        <strain evidence="7">W744_W776</strain>
    </source>
</reference>